<evidence type="ECO:0000256" key="8">
    <source>
        <dbReference type="ARBA" id="ARBA00022801"/>
    </source>
</evidence>
<dbReference type="GO" id="GO:0005737">
    <property type="term" value="C:cytoplasm"/>
    <property type="evidence" value="ECO:0007669"/>
    <property type="project" value="UniProtKB-SubCell"/>
</dbReference>
<keyword evidence="10 11" id="KW-0482">Metalloprotease</keyword>
<keyword evidence="8 11" id="KW-0378">Hydrolase</keyword>
<evidence type="ECO:0000256" key="7">
    <source>
        <dbReference type="ARBA" id="ARBA00022723"/>
    </source>
</evidence>
<dbReference type="FunFam" id="3.30.540.30:FF:000001">
    <property type="entry name" value="Dipeptidyl peptidase 3"/>
    <property type="match status" value="1"/>
</dbReference>
<dbReference type="PANTHER" id="PTHR23422:SF11">
    <property type="entry name" value="DIPEPTIDYL PEPTIDASE 3"/>
    <property type="match status" value="1"/>
</dbReference>
<keyword evidence="15" id="KW-1185">Reference proteome</keyword>
<evidence type="ECO:0000256" key="12">
    <source>
        <dbReference type="PIRSR" id="PIRSR007828-1"/>
    </source>
</evidence>
<dbReference type="AlphaFoldDB" id="A0A0D6EGU9"/>
<keyword evidence="4 11" id="KW-0031">Aminopeptidase</keyword>
<protein>
    <recommendedName>
        <fullName evidence="11">Dipeptidyl peptidase 3</fullName>
        <ecNumber evidence="11">3.4.14.4</ecNumber>
    </recommendedName>
    <alternativeName>
        <fullName evidence="11">Dipeptidyl aminopeptidase III</fullName>
    </alternativeName>
    <alternativeName>
        <fullName evidence="11">Dipeptidyl peptidase III</fullName>
    </alternativeName>
</protein>
<evidence type="ECO:0000256" key="13">
    <source>
        <dbReference type="PIRSR" id="PIRSR007828-2"/>
    </source>
</evidence>
<evidence type="ECO:0000256" key="9">
    <source>
        <dbReference type="ARBA" id="ARBA00022833"/>
    </source>
</evidence>
<dbReference type="EC" id="3.4.14.4" evidence="11"/>
<name>A0A0D6EGU9_SPOSA</name>
<dbReference type="GO" id="GO:0006508">
    <property type="term" value="P:proteolysis"/>
    <property type="evidence" value="ECO:0007669"/>
    <property type="project" value="UniProtKB-KW"/>
</dbReference>
<dbReference type="OrthoDB" id="4694525at2759"/>
<feature type="binding site" evidence="13">
    <location>
        <position position="519"/>
    </location>
    <ligand>
        <name>Zn(2+)</name>
        <dbReference type="ChEBI" id="CHEBI:29105"/>
        <note>catalytic</note>
    </ligand>
</feature>
<dbReference type="GO" id="GO:0008239">
    <property type="term" value="F:dipeptidyl-peptidase activity"/>
    <property type="evidence" value="ECO:0007669"/>
    <property type="project" value="UniProtKB-UniRule"/>
</dbReference>
<dbReference type="Gene3D" id="3.30.540.30">
    <property type="match status" value="3"/>
</dbReference>
<reference evidence="15" key="1">
    <citation type="submission" date="2015-02" db="EMBL/GenBank/DDBJ databases">
        <authorList>
            <person name="Gon?alves P."/>
        </authorList>
    </citation>
    <scope>NUCLEOTIDE SEQUENCE [LARGE SCALE GENOMIC DNA]</scope>
</reference>
<accession>A0A0D6EGU9</accession>
<dbReference type="Proteomes" id="UP000243876">
    <property type="component" value="Unassembled WGS sequence"/>
</dbReference>
<evidence type="ECO:0000256" key="3">
    <source>
        <dbReference type="ARBA" id="ARBA00010200"/>
    </source>
</evidence>
<keyword evidence="7 11" id="KW-0479">Metal-binding</keyword>
<organism evidence="14 15">
    <name type="scientific">Sporidiobolus salmonicolor</name>
    <name type="common">Yeast-like fungus</name>
    <name type="synonym">Sporobolomyces salmonicolor</name>
    <dbReference type="NCBI Taxonomy" id="5005"/>
    <lineage>
        <taxon>Eukaryota</taxon>
        <taxon>Fungi</taxon>
        <taxon>Dikarya</taxon>
        <taxon>Basidiomycota</taxon>
        <taxon>Pucciniomycotina</taxon>
        <taxon>Microbotryomycetes</taxon>
        <taxon>Sporidiobolales</taxon>
        <taxon>Sporidiobolaceae</taxon>
        <taxon>Sporobolomyces</taxon>
    </lineage>
</organism>
<proteinExistence type="inferred from homology"/>
<comment type="catalytic activity">
    <reaction evidence="1 11">
        <text>Release of an N-terminal dipeptide from a peptide comprising four or more residues, with broad specificity. Also acts on dipeptidyl 2-naphthylamides.</text>
        <dbReference type="EC" id="3.4.14.4"/>
    </reaction>
</comment>
<dbReference type="EMBL" id="CENE01000002">
    <property type="protein sequence ID" value="CEQ39028.1"/>
    <property type="molecule type" value="Genomic_DNA"/>
</dbReference>
<feature type="binding site" evidence="13">
    <location>
        <position position="466"/>
    </location>
    <ligand>
        <name>Zn(2+)</name>
        <dbReference type="ChEBI" id="CHEBI:29105"/>
        <note>catalytic</note>
    </ligand>
</feature>
<dbReference type="GO" id="GO:0008235">
    <property type="term" value="F:metalloexopeptidase activity"/>
    <property type="evidence" value="ECO:0007669"/>
    <property type="project" value="InterPro"/>
</dbReference>
<feature type="binding site" evidence="13">
    <location>
        <position position="440"/>
    </location>
    <ligand>
        <name>Zn(2+)</name>
        <dbReference type="ChEBI" id="CHEBI:29105"/>
        <note>catalytic</note>
    </ligand>
</feature>
<evidence type="ECO:0000256" key="1">
    <source>
        <dbReference type="ARBA" id="ARBA00001336"/>
    </source>
</evidence>
<dbReference type="InterPro" id="IPR005317">
    <property type="entry name" value="Dipeptidyl-peptase3"/>
</dbReference>
<dbReference type="GO" id="GO:0004177">
    <property type="term" value="F:aminopeptidase activity"/>
    <property type="evidence" value="ECO:0007669"/>
    <property type="project" value="UniProtKB-KW"/>
</dbReference>
<dbReference type="PANTHER" id="PTHR23422">
    <property type="entry name" value="DIPEPTIDYL PEPTIDASE III-RELATED"/>
    <property type="match status" value="1"/>
</dbReference>
<dbReference type="InterPro" id="IPR039461">
    <property type="entry name" value="Peptidase_M49"/>
</dbReference>
<evidence type="ECO:0000256" key="11">
    <source>
        <dbReference type="PIRNR" id="PIRNR007828"/>
    </source>
</evidence>
<evidence type="ECO:0000313" key="15">
    <source>
        <dbReference type="Proteomes" id="UP000243876"/>
    </source>
</evidence>
<comment type="cofactor">
    <cofactor evidence="11 13">
        <name>Zn(2+)</name>
        <dbReference type="ChEBI" id="CHEBI:29105"/>
    </cofactor>
    <text evidence="11 13">Binds 1 zinc ion per subunit.</text>
</comment>
<gene>
    <name evidence="14" type="primary">SPOSA6832_00525</name>
</gene>
<keyword evidence="6 11" id="KW-0645">Protease</keyword>
<evidence type="ECO:0000256" key="4">
    <source>
        <dbReference type="ARBA" id="ARBA00022438"/>
    </source>
</evidence>
<dbReference type="GO" id="GO:0046872">
    <property type="term" value="F:metal ion binding"/>
    <property type="evidence" value="ECO:0007669"/>
    <property type="project" value="UniProtKB-KW"/>
</dbReference>
<comment type="subcellular location">
    <subcellularLocation>
        <location evidence="2">Cytoplasm</location>
    </subcellularLocation>
</comment>
<evidence type="ECO:0000256" key="10">
    <source>
        <dbReference type="ARBA" id="ARBA00023049"/>
    </source>
</evidence>
<keyword evidence="9 11" id="KW-0862">Zinc</keyword>
<evidence type="ECO:0000256" key="5">
    <source>
        <dbReference type="ARBA" id="ARBA00022490"/>
    </source>
</evidence>
<feature type="active site" evidence="12">
    <location>
        <position position="441"/>
    </location>
</feature>
<dbReference type="MEROPS" id="M49.006"/>
<sequence length="713" mass="78872">MSSTSASTERFLADREPPVCSLKIADSFKALTNEEKLYSHYLSEASWAGGRIIMRQTTFHAERLFDLVVGTFSAATNTRKLANLAEIKQKSGVTDEEWNEVLSNLSNFKSFGATKFIPRASEAAFEAVVNASERADDVKPLFDELKSEIYALSPEPALTIGNPNAGHLSSYYPSCPPPSDAQVNEVQAICDAAGASTLNTRLSRISDQELILHIASVSDLPSSFPKSLKSEKLGFEVKLQPGDYSDCLAKVNAALREARKYAGDKNRAGMLADYEESFEHGDVEAHKEGSRKWVKDQGPVVESSGFIEDYVDPYGGRAEWEGFVAVVNKEQSQKFNVLVDSASELIKDLPWPSSYEVPEFKRPDFTALEILAFATSGIPAGINIPNYHDVRENDGFKNVSLSNILSAKAANEVFTFIAPEDLEAYEKWEGKAFEVQVANHECVLHLPFSVILEADCSPSLDRLLGHGTGRLFQANADGTLPFDPEKIINPLTGKPITSWYKPGETYGSRIGPVSSSMEECRAEAVALYLASNREILSIFKYETDQDANDLTYWTFVVMVRAGIRALEWYDPATQRHGQAHMEVLTNWLIDHGLASVEEKVDPSTGELVDAYARVDRDAVLKRGKEVMGKLLLEIQVRKSTGDGPGATEFYKKLTKPSDHWIEKLRPLVLAKKLPRKIFVQPTTSINASTGEVELKEYPVTVEGVIESFIERGL</sequence>
<evidence type="ECO:0000256" key="6">
    <source>
        <dbReference type="ARBA" id="ARBA00022670"/>
    </source>
</evidence>
<comment type="similarity">
    <text evidence="3 11">Belongs to the peptidase M49 family.</text>
</comment>
<evidence type="ECO:0000256" key="2">
    <source>
        <dbReference type="ARBA" id="ARBA00004496"/>
    </source>
</evidence>
<evidence type="ECO:0000313" key="14">
    <source>
        <dbReference type="EMBL" id="CEQ39028.1"/>
    </source>
</evidence>
<dbReference type="PIRSF" id="PIRSF007828">
    <property type="entry name" value="Dipeptidyl-peptidase_III"/>
    <property type="match status" value="1"/>
</dbReference>
<keyword evidence="5 11" id="KW-0963">Cytoplasm</keyword>
<dbReference type="Pfam" id="PF03571">
    <property type="entry name" value="Peptidase_M49"/>
    <property type="match status" value="2"/>
</dbReference>